<name>A0AC34GKU4_9BILA</name>
<reference evidence="2" key="1">
    <citation type="submission" date="2022-11" db="UniProtKB">
        <authorList>
            <consortium name="WormBaseParasite"/>
        </authorList>
    </citation>
    <scope>IDENTIFICATION</scope>
</reference>
<dbReference type="Proteomes" id="UP000887579">
    <property type="component" value="Unplaced"/>
</dbReference>
<evidence type="ECO:0000313" key="2">
    <source>
        <dbReference type="WBParaSite" id="ES5_v2.g30278.t1"/>
    </source>
</evidence>
<accession>A0AC34GKU4</accession>
<evidence type="ECO:0000313" key="1">
    <source>
        <dbReference type="Proteomes" id="UP000887579"/>
    </source>
</evidence>
<protein>
    <submittedName>
        <fullName evidence="2">Uncharacterized protein</fullName>
    </submittedName>
</protein>
<dbReference type="WBParaSite" id="ES5_v2.g30278.t1">
    <property type="protein sequence ID" value="ES5_v2.g30278.t1"/>
    <property type="gene ID" value="ES5_v2.g30278"/>
</dbReference>
<proteinExistence type="predicted"/>
<sequence length="113" mass="13376">MFRISICRCFRLTASARALPDTINQKQQLQRQPSFPRRKNQEDQFGLIGYKLAPQNERYDRYKLDDRFIGGNVIKKEFQVPSTKPKLKQITLPSTMNTKKRKKLEKQQVDFAK</sequence>
<organism evidence="1 2">
    <name type="scientific">Panagrolaimus sp. ES5</name>
    <dbReference type="NCBI Taxonomy" id="591445"/>
    <lineage>
        <taxon>Eukaryota</taxon>
        <taxon>Metazoa</taxon>
        <taxon>Ecdysozoa</taxon>
        <taxon>Nematoda</taxon>
        <taxon>Chromadorea</taxon>
        <taxon>Rhabditida</taxon>
        <taxon>Tylenchina</taxon>
        <taxon>Panagrolaimomorpha</taxon>
        <taxon>Panagrolaimoidea</taxon>
        <taxon>Panagrolaimidae</taxon>
        <taxon>Panagrolaimus</taxon>
    </lineage>
</organism>